<gene>
    <name evidence="4" type="ORF">OCBIM_22011416mg</name>
</gene>
<accession>A0A0L8IEJ1</accession>
<dbReference type="PRINTS" id="PR00276">
    <property type="entry name" value="INSULINFAMLY"/>
</dbReference>
<dbReference type="InterPro" id="IPR022353">
    <property type="entry name" value="Insulin_CS"/>
</dbReference>
<dbReference type="Pfam" id="PF00049">
    <property type="entry name" value="Insulin"/>
    <property type="match status" value="1"/>
</dbReference>
<evidence type="ECO:0000313" key="4">
    <source>
        <dbReference type="EMBL" id="KOF99829.1"/>
    </source>
</evidence>
<dbReference type="GO" id="GO:0005576">
    <property type="term" value="C:extracellular region"/>
    <property type="evidence" value="ECO:0007669"/>
    <property type="project" value="InterPro"/>
</dbReference>
<dbReference type="InterPro" id="IPR016179">
    <property type="entry name" value="Insulin-like"/>
</dbReference>
<sequence>MEKIIKMFTWNIVFLLFVTTLSRYTVKAGLEHRCNDETISRTSVSSSYCAAKMPNFLRLVCNREEYGKMDEILFYTTRCPKPKRSKLNGVVISKKKAKSHLTRKSNFWCGIVCECCHHTCSLDELLAYC</sequence>
<evidence type="ECO:0000256" key="2">
    <source>
        <dbReference type="SAM" id="SignalP"/>
    </source>
</evidence>
<feature type="chain" id="PRO_5005584297" description="Insulin-like domain-containing protein" evidence="2">
    <location>
        <begin position="23"/>
        <end position="129"/>
    </location>
</feature>
<dbReference type="AlphaFoldDB" id="A0A0L8IEJ1"/>
<feature type="signal peptide" evidence="2">
    <location>
        <begin position="1"/>
        <end position="22"/>
    </location>
</feature>
<dbReference type="EMBL" id="KQ415885">
    <property type="protein sequence ID" value="KOF99829.1"/>
    <property type="molecule type" value="Genomic_DNA"/>
</dbReference>
<comment type="similarity">
    <text evidence="1">Belongs to the insulin family.</text>
</comment>
<proteinExistence type="inferred from homology"/>
<feature type="domain" description="Insulin-like" evidence="3">
    <location>
        <begin position="47"/>
        <end position="129"/>
    </location>
</feature>
<dbReference type="PROSITE" id="PS00262">
    <property type="entry name" value="INSULIN"/>
    <property type="match status" value="1"/>
</dbReference>
<evidence type="ECO:0000259" key="3">
    <source>
        <dbReference type="Pfam" id="PF00049"/>
    </source>
</evidence>
<dbReference type="Gene3D" id="1.10.100.10">
    <property type="entry name" value="Insulin-like"/>
    <property type="match status" value="1"/>
</dbReference>
<dbReference type="GO" id="GO:0005179">
    <property type="term" value="F:hormone activity"/>
    <property type="evidence" value="ECO:0007669"/>
    <property type="project" value="InterPro"/>
</dbReference>
<organism evidence="4">
    <name type="scientific">Octopus bimaculoides</name>
    <name type="common">California two-spotted octopus</name>
    <dbReference type="NCBI Taxonomy" id="37653"/>
    <lineage>
        <taxon>Eukaryota</taxon>
        <taxon>Metazoa</taxon>
        <taxon>Spiralia</taxon>
        <taxon>Lophotrochozoa</taxon>
        <taxon>Mollusca</taxon>
        <taxon>Cephalopoda</taxon>
        <taxon>Coleoidea</taxon>
        <taxon>Octopodiformes</taxon>
        <taxon>Octopoda</taxon>
        <taxon>Incirrata</taxon>
        <taxon>Octopodidae</taxon>
        <taxon>Octopus</taxon>
    </lineage>
</organism>
<protein>
    <recommendedName>
        <fullName evidence="3">Insulin-like domain-containing protein</fullName>
    </recommendedName>
</protein>
<dbReference type="STRING" id="37653.A0A0L8IEJ1"/>
<reference evidence="4" key="1">
    <citation type="submission" date="2015-07" db="EMBL/GenBank/DDBJ databases">
        <title>MeaNS - Measles Nucleotide Surveillance Program.</title>
        <authorList>
            <person name="Tran T."/>
            <person name="Druce J."/>
        </authorList>
    </citation>
    <scope>NUCLEOTIDE SEQUENCE</scope>
    <source>
        <strain evidence="4">UCB-OBI-ISO-001</strain>
        <tissue evidence="4">Gonad</tissue>
    </source>
</reference>
<keyword evidence="2" id="KW-0732">Signal</keyword>
<dbReference type="InterPro" id="IPR036438">
    <property type="entry name" value="Insulin-like_sf"/>
</dbReference>
<dbReference type="InterPro" id="IPR022352">
    <property type="entry name" value="Ins/IGF/rlx"/>
</dbReference>
<name>A0A0L8IEJ1_OCTBM</name>
<evidence type="ECO:0000256" key="1">
    <source>
        <dbReference type="ARBA" id="ARBA00009034"/>
    </source>
</evidence>
<dbReference type="SUPFAM" id="SSF56994">
    <property type="entry name" value="Insulin-like"/>
    <property type="match status" value="1"/>
</dbReference>